<evidence type="ECO:0000259" key="4">
    <source>
        <dbReference type="Pfam" id="PF01420"/>
    </source>
</evidence>
<keyword evidence="3" id="KW-0238">DNA-binding</keyword>
<dbReference type="eggNOG" id="COG0732">
    <property type="taxonomic scope" value="Bacteria"/>
</dbReference>
<comment type="similarity">
    <text evidence="1">Belongs to the type-I restriction system S methylase family.</text>
</comment>
<keyword evidence="2" id="KW-0680">Restriction system</keyword>
<dbReference type="Pfam" id="PF01420">
    <property type="entry name" value="Methylase_S"/>
    <property type="match status" value="2"/>
</dbReference>
<dbReference type="GO" id="GO:0009307">
    <property type="term" value="P:DNA restriction-modification system"/>
    <property type="evidence" value="ECO:0007669"/>
    <property type="project" value="UniProtKB-KW"/>
</dbReference>
<dbReference type="STRING" id="395494.Galf_2766"/>
<dbReference type="OrthoDB" id="5298944at2"/>
<sequence length="401" mass="43685">MLELATLGAVVEKTTGTRNPTKAPNDSFIYVDVAAVDNTQKIIFGARNILGNAAPSRARKLIRTGDILVSTVRPNLNAVALVTADLDGQIASTGFCVLRATTKVLPEYLFYFVISRKFVDALSSLVAGALYPAVSDSQVLAQSLPLPSIVEQRRIVDILSRAGGIVKLRREAEKKSAELIPALFLDMFGDPATNPKGWPVVMLPDVLAYPFKNGLYLPKEKYAPEESGEGVEMVHMSDAFYGEVKRGGLRRVLAEEKQIRDYGLSKNDLLVARRSLTYDGAAKLCGIPASDEPLLFESSFIRLIPDSGKVRTEYLLYYLNDENTRRAHVLSRISGITISGINQAAMNQIPVMVPPLPKQGDFVERVSEVRSIQSQQAAATTTAQATFDALLAKVFAVKGNP</sequence>
<evidence type="ECO:0000313" key="6">
    <source>
        <dbReference type="Proteomes" id="UP000001235"/>
    </source>
</evidence>
<dbReference type="PANTHER" id="PTHR30408">
    <property type="entry name" value="TYPE-1 RESTRICTION ENZYME ECOKI SPECIFICITY PROTEIN"/>
    <property type="match status" value="1"/>
</dbReference>
<evidence type="ECO:0000256" key="3">
    <source>
        <dbReference type="ARBA" id="ARBA00023125"/>
    </source>
</evidence>
<accession>D9SDG3</accession>
<dbReference type="PANTHER" id="PTHR30408:SF12">
    <property type="entry name" value="TYPE I RESTRICTION ENZYME MJAVIII SPECIFICITY SUBUNIT"/>
    <property type="match status" value="1"/>
</dbReference>
<dbReference type="CDD" id="cd16961">
    <property type="entry name" value="RMtype1_S_TRD-CR_like"/>
    <property type="match status" value="1"/>
</dbReference>
<dbReference type="Proteomes" id="UP000001235">
    <property type="component" value="Chromosome"/>
</dbReference>
<evidence type="ECO:0000256" key="1">
    <source>
        <dbReference type="ARBA" id="ARBA00010923"/>
    </source>
</evidence>
<dbReference type="EMBL" id="CP002159">
    <property type="protein sequence ID" value="ADL56761.1"/>
    <property type="molecule type" value="Genomic_DNA"/>
</dbReference>
<keyword evidence="6" id="KW-1185">Reference proteome</keyword>
<dbReference type="GO" id="GO:0003677">
    <property type="term" value="F:DNA binding"/>
    <property type="evidence" value="ECO:0007669"/>
    <property type="project" value="UniProtKB-KW"/>
</dbReference>
<feature type="domain" description="Type I restriction modification DNA specificity" evidence="4">
    <location>
        <begin position="195"/>
        <end position="371"/>
    </location>
</feature>
<dbReference type="KEGG" id="gca:Galf_2766"/>
<proteinExistence type="inferred from homology"/>
<dbReference type="RefSeq" id="WP_013294663.1">
    <property type="nucleotide sequence ID" value="NC_014394.1"/>
</dbReference>
<dbReference type="InterPro" id="IPR052021">
    <property type="entry name" value="Type-I_RS_S_subunit"/>
</dbReference>
<dbReference type="REBASE" id="27386">
    <property type="entry name" value="S.GcaESORF2767P"/>
</dbReference>
<feature type="domain" description="Type I restriction modification DNA specificity" evidence="4">
    <location>
        <begin position="6"/>
        <end position="166"/>
    </location>
</feature>
<dbReference type="AlphaFoldDB" id="D9SDG3"/>
<dbReference type="HOGENOM" id="CLU_672176_0_0_4"/>
<dbReference type="Gene3D" id="3.90.220.20">
    <property type="entry name" value="DNA methylase specificity domains"/>
    <property type="match status" value="2"/>
</dbReference>
<dbReference type="SUPFAM" id="SSF116734">
    <property type="entry name" value="DNA methylase specificity domain"/>
    <property type="match status" value="2"/>
</dbReference>
<dbReference type="InterPro" id="IPR044946">
    <property type="entry name" value="Restrct_endonuc_typeI_TRD_sf"/>
</dbReference>
<dbReference type="InterPro" id="IPR000055">
    <property type="entry name" value="Restrct_endonuc_typeI_TRD"/>
</dbReference>
<evidence type="ECO:0000313" key="5">
    <source>
        <dbReference type="EMBL" id="ADL56761.1"/>
    </source>
</evidence>
<reference evidence="5 6" key="1">
    <citation type="submission" date="2010-08" db="EMBL/GenBank/DDBJ databases">
        <title>Complete sequence of Gallionella capsiferriformans ES-2.</title>
        <authorList>
            <consortium name="US DOE Joint Genome Institute"/>
            <person name="Lucas S."/>
            <person name="Copeland A."/>
            <person name="Lapidus A."/>
            <person name="Cheng J.-F."/>
            <person name="Bruce D."/>
            <person name="Goodwin L."/>
            <person name="Pitluck S."/>
            <person name="Chertkov O."/>
            <person name="Davenport K.W."/>
            <person name="Detter J.C."/>
            <person name="Han C."/>
            <person name="Tapia R."/>
            <person name="Land M."/>
            <person name="Hauser L."/>
            <person name="Chang Y.-J."/>
            <person name="Jeffries C."/>
            <person name="Kyrpides N."/>
            <person name="Ivanova N."/>
            <person name="Mikhailova N."/>
            <person name="Shelobolina E.S."/>
            <person name="Picardal F."/>
            <person name="Roden E."/>
            <person name="Emerson D."/>
            <person name="Woyke T."/>
        </authorList>
    </citation>
    <scope>NUCLEOTIDE SEQUENCE [LARGE SCALE GENOMIC DNA]</scope>
    <source>
        <strain evidence="5 6">ES-2</strain>
    </source>
</reference>
<organism evidence="5 6">
    <name type="scientific">Gallionella capsiferriformans (strain ES-2)</name>
    <name type="common">Gallionella ferruginea capsiferriformans (strain ES-2)</name>
    <dbReference type="NCBI Taxonomy" id="395494"/>
    <lineage>
        <taxon>Bacteria</taxon>
        <taxon>Pseudomonadati</taxon>
        <taxon>Pseudomonadota</taxon>
        <taxon>Betaproteobacteria</taxon>
        <taxon>Nitrosomonadales</taxon>
        <taxon>Gallionellaceae</taxon>
        <taxon>Gallionella</taxon>
    </lineage>
</organism>
<gene>
    <name evidence="5" type="ordered locus">Galf_2766</name>
</gene>
<protein>
    <submittedName>
        <fullName evidence="5">Restriction modification system DNA specificity domain</fullName>
    </submittedName>
</protein>
<name>D9SDG3_GALCS</name>
<evidence type="ECO:0000256" key="2">
    <source>
        <dbReference type="ARBA" id="ARBA00022747"/>
    </source>
</evidence>